<evidence type="ECO:0000313" key="2">
    <source>
        <dbReference type="EMBL" id="QBK92442.1"/>
    </source>
</evidence>
<keyword evidence="1" id="KW-0812">Transmembrane</keyword>
<sequence>MRHILTLILVLIIIFFFIYAIWFLLTIHHTPQEFNPVSRDRRIVVSFSTIPSRMKYIPEMIKNLENQTLIPDAIYFNLPYKSIKEDKDYPDFKLPDTYLNVIVNRCEDVGPLTKLLPTLEKELDPETIIIIIDDDVVYQDYVFEKLVEASTDSVKTVYSNSGWQYRHWPGFGKEGSNMMPFYTFQGIESVVHGISGVVFKRKFFGDDFHPIDECFMVDDVLISSYLSLHGFILIKLRHSWLKSKISNDITLSSYNMVNWPYEKCRVACSKEWPRDENVEYADFDRCKI</sequence>
<dbReference type="EMBL" id="MK500577">
    <property type="protein sequence ID" value="QBK92442.1"/>
    <property type="molecule type" value="Genomic_DNA"/>
</dbReference>
<evidence type="ECO:0000256" key="1">
    <source>
        <dbReference type="SAM" id="Phobius"/>
    </source>
</evidence>
<proteinExistence type="predicted"/>
<dbReference type="GO" id="GO:0016740">
    <property type="term" value="F:transferase activity"/>
    <property type="evidence" value="ECO:0007669"/>
    <property type="project" value="UniProtKB-KW"/>
</dbReference>
<reference evidence="2" key="1">
    <citation type="journal article" date="2019" name="MBio">
        <title>Virus Genomes from Deep Sea Sediments Expand the Ocean Megavirome and Support Independent Origins of Viral Gigantism.</title>
        <authorList>
            <person name="Backstrom D."/>
            <person name="Yutin N."/>
            <person name="Jorgensen S.L."/>
            <person name="Dharamshi J."/>
            <person name="Homa F."/>
            <person name="Zaremba-Niedwiedzka K."/>
            <person name="Spang A."/>
            <person name="Wolf Y.I."/>
            <person name="Koonin E.V."/>
            <person name="Ettema T.J."/>
        </authorList>
    </citation>
    <scope>NUCLEOTIDE SEQUENCE</scope>
</reference>
<keyword evidence="1" id="KW-1133">Transmembrane helix</keyword>
<organism evidence="2">
    <name type="scientific">Pithovirus LCPAC401</name>
    <dbReference type="NCBI Taxonomy" id="2506595"/>
    <lineage>
        <taxon>Viruses</taxon>
        <taxon>Pithoviruses</taxon>
    </lineage>
</organism>
<keyword evidence="2" id="KW-0808">Transferase</keyword>
<name>A0A481ZAU1_9VIRU</name>
<protein>
    <submittedName>
        <fullName evidence="2">Glycosyltransferase</fullName>
    </submittedName>
</protein>
<gene>
    <name evidence="2" type="ORF">LCPAC401_00800</name>
</gene>
<feature type="transmembrane region" description="Helical" evidence="1">
    <location>
        <begin position="7"/>
        <end position="25"/>
    </location>
</feature>
<keyword evidence="1" id="KW-0472">Membrane</keyword>
<accession>A0A481ZAU1</accession>